<reference evidence="4" key="1">
    <citation type="submission" date="2017-11" db="EMBL/GenBank/DDBJ databases">
        <authorList>
            <person name="Kajale S.C."/>
            <person name="Sharma A."/>
        </authorList>
    </citation>
    <scope>NUCLEOTIDE SEQUENCE</scope>
    <source>
        <strain evidence="4">LS1_42</strain>
    </source>
</reference>
<gene>
    <name evidence="4" type="ORF">CV102_10235</name>
</gene>
<dbReference type="InterPro" id="IPR031803">
    <property type="entry name" value="BAT_GAF/HTH-assoc"/>
</dbReference>
<dbReference type="Pfam" id="PF04967">
    <property type="entry name" value="HTH_10"/>
    <property type="match status" value="1"/>
</dbReference>
<dbReference type="SMART" id="SM00091">
    <property type="entry name" value="PAS"/>
    <property type="match status" value="2"/>
</dbReference>
<dbReference type="NCBIfam" id="TIGR00229">
    <property type="entry name" value="sensory_box"/>
    <property type="match status" value="2"/>
</dbReference>
<keyword evidence="5" id="KW-1185">Reference proteome</keyword>
<dbReference type="Proteomes" id="UP000766904">
    <property type="component" value="Unassembled WGS sequence"/>
</dbReference>
<dbReference type="PANTHER" id="PTHR34236">
    <property type="entry name" value="DIMETHYL SULFOXIDE REDUCTASE TRANSCRIPTIONAL ACTIVATOR"/>
    <property type="match status" value="1"/>
</dbReference>
<proteinExistence type="predicted"/>
<dbReference type="Pfam" id="PF13426">
    <property type="entry name" value="PAS_9"/>
    <property type="match status" value="1"/>
</dbReference>
<dbReference type="PANTHER" id="PTHR34236:SF1">
    <property type="entry name" value="DIMETHYL SULFOXIDE REDUCTASE TRANSCRIPTIONAL ACTIVATOR"/>
    <property type="match status" value="1"/>
</dbReference>
<evidence type="ECO:0000313" key="4">
    <source>
        <dbReference type="EMBL" id="TYL38877.1"/>
    </source>
</evidence>
<dbReference type="SUPFAM" id="SSF55781">
    <property type="entry name" value="GAF domain-like"/>
    <property type="match status" value="3"/>
</dbReference>
<dbReference type="PROSITE" id="PS50112">
    <property type="entry name" value="PAS"/>
    <property type="match status" value="1"/>
</dbReference>
<dbReference type="Pfam" id="PF13185">
    <property type="entry name" value="GAF_2"/>
    <property type="match status" value="2"/>
</dbReference>
<keyword evidence="1" id="KW-0805">Transcription regulation</keyword>
<dbReference type="InterPro" id="IPR035965">
    <property type="entry name" value="PAS-like_dom_sf"/>
</dbReference>
<evidence type="ECO:0000256" key="2">
    <source>
        <dbReference type="ARBA" id="ARBA00023163"/>
    </source>
</evidence>
<dbReference type="Gene3D" id="3.30.450.20">
    <property type="entry name" value="PAS domain"/>
    <property type="match status" value="2"/>
</dbReference>
<comment type="caution">
    <text evidence="4">The sequence shown here is derived from an EMBL/GenBank/DDBJ whole genome shotgun (WGS) entry which is preliminary data.</text>
</comment>
<dbReference type="Pfam" id="PF08448">
    <property type="entry name" value="PAS_4"/>
    <property type="match status" value="1"/>
</dbReference>
<evidence type="ECO:0000256" key="1">
    <source>
        <dbReference type="ARBA" id="ARBA00023015"/>
    </source>
</evidence>
<dbReference type="RefSeq" id="WP_148857879.1">
    <property type="nucleotide sequence ID" value="NZ_PHNJ01000004.1"/>
</dbReference>
<dbReference type="InterPro" id="IPR003018">
    <property type="entry name" value="GAF"/>
</dbReference>
<dbReference type="AlphaFoldDB" id="A0A8J8Q4X7"/>
<dbReference type="Gene3D" id="3.30.450.40">
    <property type="match status" value="3"/>
</dbReference>
<dbReference type="OrthoDB" id="165911at2157"/>
<keyword evidence="2" id="KW-0804">Transcription</keyword>
<evidence type="ECO:0000313" key="5">
    <source>
        <dbReference type="Proteomes" id="UP000766904"/>
    </source>
</evidence>
<dbReference type="CDD" id="cd00130">
    <property type="entry name" value="PAS"/>
    <property type="match status" value="2"/>
</dbReference>
<feature type="domain" description="PAS" evidence="3">
    <location>
        <begin position="9"/>
        <end position="54"/>
    </location>
</feature>
<accession>A0A8J8Q4X7</accession>
<name>A0A8J8Q4X7_9EURY</name>
<dbReference type="InterPro" id="IPR029016">
    <property type="entry name" value="GAF-like_dom_sf"/>
</dbReference>
<dbReference type="SMART" id="SM00065">
    <property type="entry name" value="GAF"/>
    <property type="match status" value="2"/>
</dbReference>
<dbReference type="EMBL" id="PHNJ01000004">
    <property type="protein sequence ID" value="TYL38877.1"/>
    <property type="molecule type" value="Genomic_DNA"/>
</dbReference>
<protein>
    <submittedName>
        <fullName evidence="4">Diguanylate cyclase</fullName>
    </submittedName>
</protein>
<dbReference type="Pfam" id="PF15915">
    <property type="entry name" value="BAT"/>
    <property type="match status" value="1"/>
</dbReference>
<dbReference type="InterPro" id="IPR000014">
    <property type="entry name" value="PAS"/>
</dbReference>
<sequence>MVDIHTRLADPFFNDVVATVTDGVVLLDSDGTIVFANPHVTELLGYESEALLEQPIATLFPNRGSAPLETIRKQAASSTDQRPRGVECSLVHESGEKIPVALTAAEVDDERNQYLAVTFQVTGNRTTGDRTPQQTDSRTATKIEIDGRPSVFEIAHDDFEQEVYEAQLEALSDASRKLYTASTKTAVAQISVELVQTILGRSYAAVWLCERDEEVLEPAAASSPVVSSATDDSAVTAIAPIRSGTIEMEIFRDGDEQLIDGYHEIDRPAHPEIGLEKRLVVPLGEYGLLTVGSTGDDTIDDSLRNLVDTLASTILAAFDRLAAEAAIRHRSAAMESSMDGIGISDDRGVFRYVNRALADLHGYDDPAELVGTSWQVLFPDGEVERLEREVMPVVLEEGSWRGEALGERADGSQFHQEHSLTLLEDGIVCVTRDVTERKSWEQQLEGLNEIARELMSGETRDEIGQIGVEAVENVLDFEIACVRLFDRDANRLRCVALTEGGQTLLETRAAYDLEGTLAGRAFRNDETLVNVIPETDLSEPASVFENSSLHVPIGSYGVLSVLVRDDEAFDGSDVHLTEMLAMAIGAALARADRTRLLRTQERELRQQHDQLETLNRINAVNNEISTGLIAATTREELDRTICEHLVESDFYRSAWIGRIEGSGDRIGMAIGVGIEDSYLDAVTKTPLSRIAGGTVERAIETAEMQVVRQYHVTDINGTGESDEDVEAIAAIPLMYGERTVGVLVVNSVRDDVFCEDAIAGFESLGKIVGFAKNAIKSRELLLSDSIVELEFILSDPSVFYVQVSAELDCRCEFQRAVPIENGRIITYDVISGAEPADVLEVAEDTPNIERARVVSKQDGRFVLQTVTSRSMVRFGLEMGTTVRSAVAENGEGTVIVEAPQTADVREIVTAFQREFDSLELVAKRDREHPVTTADTFRESVANRLTEKQRAALESAYFAGYYDWPRKITAEELADSLGVSSSTLHQHLRRGNWCLLSTFFEDSA</sequence>
<organism evidence="4 5">
    <name type="scientific">Natronococcus pandeyae</name>
    <dbReference type="NCBI Taxonomy" id="2055836"/>
    <lineage>
        <taxon>Archaea</taxon>
        <taxon>Methanobacteriati</taxon>
        <taxon>Methanobacteriota</taxon>
        <taxon>Stenosarchaea group</taxon>
        <taxon>Halobacteria</taxon>
        <taxon>Halobacteriales</taxon>
        <taxon>Natrialbaceae</taxon>
        <taxon>Natronococcus</taxon>
    </lineage>
</organism>
<dbReference type="InterPro" id="IPR007050">
    <property type="entry name" value="HTH_bacterioopsin"/>
</dbReference>
<dbReference type="InterPro" id="IPR013656">
    <property type="entry name" value="PAS_4"/>
</dbReference>
<evidence type="ECO:0000259" key="3">
    <source>
        <dbReference type="PROSITE" id="PS50112"/>
    </source>
</evidence>
<dbReference type="SUPFAM" id="SSF55785">
    <property type="entry name" value="PYP-like sensor domain (PAS domain)"/>
    <property type="match status" value="2"/>
</dbReference>